<dbReference type="EMBL" id="CM042028">
    <property type="protein sequence ID" value="KAI3799580.1"/>
    <property type="molecule type" value="Genomic_DNA"/>
</dbReference>
<organism evidence="1 2">
    <name type="scientific">Smallanthus sonchifolius</name>
    <dbReference type="NCBI Taxonomy" id="185202"/>
    <lineage>
        <taxon>Eukaryota</taxon>
        <taxon>Viridiplantae</taxon>
        <taxon>Streptophyta</taxon>
        <taxon>Embryophyta</taxon>
        <taxon>Tracheophyta</taxon>
        <taxon>Spermatophyta</taxon>
        <taxon>Magnoliopsida</taxon>
        <taxon>eudicotyledons</taxon>
        <taxon>Gunneridae</taxon>
        <taxon>Pentapetalae</taxon>
        <taxon>asterids</taxon>
        <taxon>campanulids</taxon>
        <taxon>Asterales</taxon>
        <taxon>Asteraceae</taxon>
        <taxon>Asteroideae</taxon>
        <taxon>Heliantheae alliance</taxon>
        <taxon>Millerieae</taxon>
        <taxon>Smallanthus</taxon>
    </lineage>
</organism>
<proteinExistence type="predicted"/>
<name>A0ACB9HWS1_9ASTR</name>
<accession>A0ACB9HWS1</accession>
<evidence type="ECO:0000313" key="1">
    <source>
        <dbReference type="EMBL" id="KAI3799580.1"/>
    </source>
</evidence>
<evidence type="ECO:0000313" key="2">
    <source>
        <dbReference type="Proteomes" id="UP001056120"/>
    </source>
</evidence>
<reference evidence="1 2" key="2">
    <citation type="journal article" date="2022" name="Mol. Ecol. Resour.">
        <title>The genomes of chicory, endive, great burdock and yacon provide insights into Asteraceae paleo-polyploidization history and plant inulin production.</title>
        <authorList>
            <person name="Fan W."/>
            <person name="Wang S."/>
            <person name="Wang H."/>
            <person name="Wang A."/>
            <person name="Jiang F."/>
            <person name="Liu H."/>
            <person name="Zhao H."/>
            <person name="Xu D."/>
            <person name="Zhang Y."/>
        </authorList>
    </citation>
    <scope>NUCLEOTIDE SEQUENCE [LARGE SCALE GENOMIC DNA]</scope>
    <source>
        <strain evidence="2">cv. Yunnan</strain>
        <tissue evidence="1">Leaves</tissue>
    </source>
</reference>
<keyword evidence="2" id="KW-1185">Reference proteome</keyword>
<dbReference type="Proteomes" id="UP001056120">
    <property type="component" value="Linkage Group LG11"/>
</dbReference>
<comment type="caution">
    <text evidence="1">The sequence shown here is derived from an EMBL/GenBank/DDBJ whole genome shotgun (WGS) entry which is preliminary data.</text>
</comment>
<gene>
    <name evidence="1" type="ORF">L1987_34879</name>
</gene>
<sequence>MVVVARFLPMAHFLLKAVSVANSSAATTRLLLICFGVHISFKSLSNRSAKVEDQPSSSSSIKGKAPV</sequence>
<protein>
    <submittedName>
        <fullName evidence="1">Uncharacterized protein</fullName>
    </submittedName>
</protein>
<reference evidence="2" key="1">
    <citation type="journal article" date="2022" name="Mol. Ecol. Resour.">
        <title>The genomes of chicory, endive, great burdock and yacon provide insights into Asteraceae palaeo-polyploidization history and plant inulin production.</title>
        <authorList>
            <person name="Fan W."/>
            <person name="Wang S."/>
            <person name="Wang H."/>
            <person name="Wang A."/>
            <person name="Jiang F."/>
            <person name="Liu H."/>
            <person name="Zhao H."/>
            <person name="Xu D."/>
            <person name="Zhang Y."/>
        </authorList>
    </citation>
    <scope>NUCLEOTIDE SEQUENCE [LARGE SCALE GENOMIC DNA]</scope>
    <source>
        <strain evidence="2">cv. Yunnan</strain>
    </source>
</reference>